<dbReference type="SUPFAM" id="SSF46894">
    <property type="entry name" value="C-terminal effector domain of the bipartite response regulators"/>
    <property type="match status" value="1"/>
</dbReference>
<evidence type="ECO:0000256" key="4">
    <source>
        <dbReference type="ARBA" id="ARBA00023125"/>
    </source>
</evidence>
<dbReference type="InterPro" id="IPR016032">
    <property type="entry name" value="Sig_transdc_resp-reg_C-effctor"/>
</dbReference>
<dbReference type="InterPro" id="IPR001789">
    <property type="entry name" value="Sig_transdc_resp-reg_receiver"/>
</dbReference>
<dbReference type="GO" id="GO:0003677">
    <property type="term" value="F:DNA binding"/>
    <property type="evidence" value="ECO:0007669"/>
    <property type="project" value="UniProtKB-KW"/>
</dbReference>
<comment type="caution">
    <text evidence="10">The sequence shown here is derived from an EMBL/GenBank/DDBJ whole genome shotgun (WGS) entry which is preliminary data.</text>
</comment>
<dbReference type="SUPFAM" id="SSF52172">
    <property type="entry name" value="CheY-like"/>
    <property type="match status" value="1"/>
</dbReference>
<evidence type="ECO:0000256" key="1">
    <source>
        <dbReference type="ARBA" id="ARBA00022553"/>
    </source>
</evidence>
<organism evidence="10 11">
    <name type="scientific">Paenibacillus eucommiae</name>
    <dbReference type="NCBI Taxonomy" id="1355755"/>
    <lineage>
        <taxon>Bacteria</taxon>
        <taxon>Bacillati</taxon>
        <taxon>Bacillota</taxon>
        <taxon>Bacilli</taxon>
        <taxon>Bacillales</taxon>
        <taxon>Paenibacillaceae</taxon>
        <taxon>Paenibacillus</taxon>
    </lineage>
</organism>
<dbReference type="InterPro" id="IPR011006">
    <property type="entry name" value="CheY-like_superfamily"/>
</dbReference>
<dbReference type="PROSITE" id="PS51755">
    <property type="entry name" value="OMPR_PHOB"/>
    <property type="match status" value="1"/>
</dbReference>
<dbReference type="InterPro" id="IPR036388">
    <property type="entry name" value="WH-like_DNA-bd_sf"/>
</dbReference>
<evidence type="ECO:0000256" key="7">
    <source>
        <dbReference type="PROSITE-ProRule" id="PRU01091"/>
    </source>
</evidence>
<evidence type="ECO:0000313" key="10">
    <source>
        <dbReference type="EMBL" id="MBP1989993.1"/>
    </source>
</evidence>
<keyword evidence="1 6" id="KW-0597">Phosphoprotein</keyword>
<feature type="DNA-binding region" description="OmpR/PhoB-type" evidence="7">
    <location>
        <begin position="132"/>
        <end position="231"/>
    </location>
</feature>
<keyword evidence="11" id="KW-1185">Reference proteome</keyword>
<evidence type="ECO:0000256" key="6">
    <source>
        <dbReference type="PROSITE-ProRule" id="PRU00169"/>
    </source>
</evidence>
<dbReference type="PANTHER" id="PTHR48111:SF40">
    <property type="entry name" value="PHOSPHATE REGULON TRANSCRIPTIONAL REGULATORY PROTEIN PHOB"/>
    <property type="match status" value="1"/>
</dbReference>
<evidence type="ECO:0000259" key="8">
    <source>
        <dbReference type="PROSITE" id="PS50110"/>
    </source>
</evidence>
<proteinExistence type="predicted"/>
<dbReference type="RefSeq" id="WP_209970755.1">
    <property type="nucleotide sequence ID" value="NZ_JAGGLB010000003.1"/>
</dbReference>
<accession>A0ABS4IQY9</accession>
<dbReference type="InterPro" id="IPR001867">
    <property type="entry name" value="OmpR/PhoB-type_DNA-bd"/>
</dbReference>
<keyword evidence="2" id="KW-0902">Two-component regulatory system</keyword>
<keyword evidence="3" id="KW-0805">Transcription regulation</keyword>
<protein>
    <submittedName>
        <fullName evidence="10">DNA-binding response OmpR family regulator</fullName>
    </submittedName>
</protein>
<dbReference type="SMART" id="SM00862">
    <property type="entry name" value="Trans_reg_C"/>
    <property type="match status" value="1"/>
</dbReference>
<dbReference type="Pfam" id="PF00486">
    <property type="entry name" value="Trans_reg_C"/>
    <property type="match status" value="1"/>
</dbReference>
<dbReference type="PROSITE" id="PS50110">
    <property type="entry name" value="RESPONSE_REGULATORY"/>
    <property type="match status" value="1"/>
</dbReference>
<dbReference type="EMBL" id="JAGGLB010000003">
    <property type="protein sequence ID" value="MBP1989993.1"/>
    <property type="molecule type" value="Genomic_DNA"/>
</dbReference>
<sequence>MLKKTILVVDDDADINELLNISLTREGYHVVSAYRGADAIPLVIQHQPDLIILDVLLPDIDGFEICRELRKTSTIPILFLSCKDEEIDKVLGLGFGGDDYMAKPFSPIELVARVKAHMRRNYLLRKDIKEDDSILNFPGLSIDRSTHRVLVDGQQVSLSAKEFKLLFHLAQNPNRVYKNDQLFSLLWDEHFLGDPHTVMVHIYNLRKKIELNPAKPKYVMTIRGVGYKFNDKYGE</sequence>
<evidence type="ECO:0000256" key="5">
    <source>
        <dbReference type="ARBA" id="ARBA00023163"/>
    </source>
</evidence>
<dbReference type="CDD" id="cd00383">
    <property type="entry name" value="trans_reg_C"/>
    <property type="match status" value="1"/>
</dbReference>
<feature type="domain" description="OmpR/PhoB-type" evidence="9">
    <location>
        <begin position="132"/>
        <end position="231"/>
    </location>
</feature>
<dbReference type="InterPro" id="IPR039420">
    <property type="entry name" value="WalR-like"/>
</dbReference>
<dbReference type="Pfam" id="PF00072">
    <property type="entry name" value="Response_reg"/>
    <property type="match status" value="1"/>
</dbReference>
<dbReference type="Gene3D" id="6.10.250.690">
    <property type="match status" value="1"/>
</dbReference>
<feature type="domain" description="Response regulatory" evidence="8">
    <location>
        <begin position="5"/>
        <end position="118"/>
    </location>
</feature>
<evidence type="ECO:0000256" key="3">
    <source>
        <dbReference type="ARBA" id="ARBA00023015"/>
    </source>
</evidence>
<dbReference type="Gene3D" id="1.10.10.10">
    <property type="entry name" value="Winged helix-like DNA-binding domain superfamily/Winged helix DNA-binding domain"/>
    <property type="match status" value="1"/>
</dbReference>
<evidence type="ECO:0000259" key="9">
    <source>
        <dbReference type="PROSITE" id="PS51755"/>
    </source>
</evidence>
<dbReference type="SMART" id="SM00448">
    <property type="entry name" value="REC"/>
    <property type="match status" value="1"/>
</dbReference>
<keyword evidence="4 7" id="KW-0238">DNA-binding</keyword>
<name>A0ABS4IQY9_9BACL</name>
<feature type="modified residue" description="4-aspartylphosphate" evidence="6">
    <location>
        <position position="54"/>
    </location>
</feature>
<evidence type="ECO:0000256" key="2">
    <source>
        <dbReference type="ARBA" id="ARBA00023012"/>
    </source>
</evidence>
<dbReference type="PANTHER" id="PTHR48111">
    <property type="entry name" value="REGULATOR OF RPOS"/>
    <property type="match status" value="1"/>
</dbReference>
<keyword evidence="5" id="KW-0804">Transcription</keyword>
<reference evidence="10 11" key="1">
    <citation type="submission" date="2021-03" db="EMBL/GenBank/DDBJ databases">
        <title>Genomic Encyclopedia of Type Strains, Phase IV (KMG-IV): sequencing the most valuable type-strain genomes for metagenomic binning, comparative biology and taxonomic classification.</title>
        <authorList>
            <person name="Goeker M."/>
        </authorList>
    </citation>
    <scope>NUCLEOTIDE SEQUENCE [LARGE SCALE GENOMIC DNA]</scope>
    <source>
        <strain evidence="10 11">DSM 26048</strain>
    </source>
</reference>
<dbReference type="Gene3D" id="3.40.50.2300">
    <property type="match status" value="1"/>
</dbReference>
<evidence type="ECO:0000313" key="11">
    <source>
        <dbReference type="Proteomes" id="UP001519287"/>
    </source>
</evidence>
<dbReference type="Proteomes" id="UP001519287">
    <property type="component" value="Unassembled WGS sequence"/>
</dbReference>
<gene>
    <name evidence="10" type="ORF">J2Z66_001591</name>
</gene>